<proteinExistence type="predicted"/>
<dbReference type="EMBL" id="AMCI01000296">
    <property type="protein sequence ID" value="EJX09881.1"/>
    <property type="molecule type" value="Genomic_DNA"/>
</dbReference>
<evidence type="ECO:0000313" key="3">
    <source>
        <dbReference type="EMBL" id="EJX09881.1"/>
    </source>
</evidence>
<dbReference type="Gene3D" id="1.25.40.10">
    <property type="entry name" value="Tetratricopeptide repeat domain"/>
    <property type="match status" value="1"/>
</dbReference>
<dbReference type="PROSITE" id="PS50005">
    <property type="entry name" value="TPR"/>
    <property type="match status" value="1"/>
</dbReference>
<sequence>MNLSFAQASPMVQAPSETVATDETEQVVTPSVAPERLTKAMADSAYIRSDFASAVAAYEHILQEQGESADLYYNLGNSYYKMGQIAKAILNYERALLLNPGDTDIRFNLELARSKAVDKVTPTSQVFFVLWMNDLTHIQSEKAWANWGIVFFLLTLLMLSLYIFGKRIAFKKMGFFAAIVFLLLTVFANIFASRQKEELLNRDQAIVIAPSVTVKSTPNESGTDLFIVHEGRKVQIKDNTMKEWKEIKLEDGHVGWVPASVIEVI</sequence>
<evidence type="ECO:0000256" key="2">
    <source>
        <dbReference type="SAM" id="Phobius"/>
    </source>
</evidence>
<comment type="caution">
    <text evidence="3">The sequence shown here is derived from an EMBL/GenBank/DDBJ whole genome shotgun (WGS) entry which is preliminary data.</text>
</comment>
<name>J9DAH0_9ZZZZ</name>
<keyword evidence="2" id="KW-0472">Membrane</keyword>
<dbReference type="InterPro" id="IPR019734">
    <property type="entry name" value="TPR_rpt"/>
</dbReference>
<keyword evidence="2" id="KW-0812">Transmembrane</keyword>
<dbReference type="PROSITE" id="PS50293">
    <property type="entry name" value="TPR_REGION"/>
    <property type="match status" value="1"/>
</dbReference>
<accession>J9DAH0</accession>
<gene>
    <name evidence="3" type="ORF">EVA_01988</name>
</gene>
<dbReference type="InterPro" id="IPR011990">
    <property type="entry name" value="TPR-like_helical_dom_sf"/>
</dbReference>
<feature type="transmembrane region" description="Helical" evidence="2">
    <location>
        <begin position="144"/>
        <end position="164"/>
    </location>
</feature>
<organism evidence="3">
    <name type="scientific">gut metagenome</name>
    <dbReference type="NCBI Taxonomy" id="749906"/>
    <lineage>
        <taxon>unclassified sequences</taxon>
        <taxon>metagenomes</taxon>
        <taxon>organismal metagenomes</taxon>
    </lineage>
</organism>
<feature type="region of interest" description="Disordered" evidence="1">
    <location>
        <begin position="1"/>
        <end position="29"/>
    </location>
</feature>
<dbReference type="Pfam" id="PF00515">
    <property type="entry name" value="TPR_1"/>
    <property type="match status" value="1"/>
</dbReference>
<dbReference type="SUPFAM" id="SSF48452">
    <property type="entry name" value="TPR-like"/>
    <property type="match status" value="1"/>
</dbReference>
<feature type="transmembrane region" description="Helical" evidence="2">
    <location>
        <begin position="173"/>
        <end position="192"/>
    </location>
</feature>
<keyword evidence="2" id="KW-1133">Transmembrane helix</keyword>
<protein>
    <submittedName>
        <fullName evidence="3">Tetratricopeptide repeat protein</fullName>
    </submittedName>
</protein>
<reference evidence="3" key="1">
    <citation type="journal article" date="2012" name="PLoS ONE">
        <title>Gene sets for utilization of primary and secondary nutrition supplies in the distal gut of endangered iberian lynx.</title>
        <authorList>
            <person name="Alcaide M."/>
            <person name="Messina E."/>
            <person name="Richter M."/>
            <person name="Bargiela R."/>
            <person name="Peplies J."/>
            <person name="Huws S.A."/>
            <person name="Newbold C.J."/>
            <person name="Golyshin P.N."/>
            <person name="Simon M.A."/>
            <person name="Lopez G."/>
            <person name="Yakimov M.M."/>
            <person name="Ferrer M."/>
        </authorList>
    </citation>
    <scope>NUCLEOTIDE SEQUENCE</scope>
</reference>
<dbReference type="AlphaFoldDB" id="J9DAH0"/>
<dbReference type="Gene3D" id="2.30.30.40">
    <property type="entry name" value="SH3 Domains"/>
    <property type="match status" value="1"/>
</dbReference>
<dbReference type="SMART" id="SM00028">
    <property type="entry name" value="TPR"/>
    <property type="match status" value="2"/>
</dbReference>
<evidence type="ECO:0000256" key="1">
    <source>
        <dbReference type="SAM" id="MobiDB-lite"/>
    </source>
</evidence>